<gene>
    <name evidence="3" type="ORF">WG66_5670</name>
</gene>
<dbReference type="Proteomes" id="UP000054988">
    <property type="component" value="Unassembled WGS sequence"/>
</dbReference>
<accession>A0A0W0FZL2</accession>
<evidence type="ECO:0000259" key="2">
    <source>
        <dbReference type="Pfam" id="PF13472"/>
    </source>
</evidence>
<evidence type="ECO:0000313" key="3">
    <source>
        <dbReference type="EMBL" id="KTB41744.1"/>
    </source>
</evidence>
<keyword evidence="3" id="KW-0378">Hydrolase</keyword>
<sequence length="252" mass="27244">MLKFLAVATLFCYAGAISLPTSFVLIGDSTTAKDSAGGWGNGFCGSTDLQLQSVLEPGTPCHNTAKGGATTASFLKDGSWDISVARIKEEVAKHRRTIVTIQFGHNDEYRSTKEIMHQDLTNMVKDIRALGAEPVLVTALTRRDFGADGKIVDDLAPWANVTTNVAEVQKTHYIDLHGTSLKYCEAIGEAACHRLNAKPTDITHINPHGAVVFGRMVADLLNSNFGFVGINLLPIVPNWELSYNISHGIASY</sequence>
<dbReference type="eggNOG" id="ENOG502S5SG">
    <property type="taxonomic scope" value="Eukaryota"/>
</dbReference>
<dbReference type="AlphaFoldDB" id="A0A0W0FZL2"/>
<protein>
    <submittedName>
        <fullName evidence="3">Putative SGNH hydrolase</fullName>
    </submittedName>
</protein>
<dbReference type="Gene3D" id="3.40.50.1110">
    <property type="entry name" value="SGNH hydrolase"/>
    <property type="match status" value="1"/>
</dbReference>
<evidence type="ECO:0000256" key="1">
    <source>
        <dbReference type="SAM" id="SignalP"/>
    </source>
</evidence>
<feature type="domain" description="SGNH hydrolase-type esterase" evidence="2">
    <location>
        <begin position="25"/>
        <end position="181"/>
    </location>
</feature>
<proteinExistence type="predicted"/>
<reference evidence="3 4" key="1">
    <citation type="submission" date="2015-12" db="EMBL/GenBank/DDBJ databases">
        <title>Draft genome sequence of Moniliophthora roreri, the causal agent of frosty pod rot of cacao.</title>
        <authorList>
            <person name="Aime M.C."/>
            <person name="Diaz-Valderrama J.R."/>
            <person name="Kijpornyongpan T."/>
            <person name="Phillips-Mora W."/>
        </authorList>
    </citation>
    <scope>NUCLEOTIDE SEQUENCE [LARGE SCALE GENOMIC DNA]</scope>
    <source>
        <strain evidence="3 4">MCA 2952</strain>
    </source>
</reference>
<dbReference type="GO" id="GO:0016787">
    <property type="term" value="F:hydrolase activity"/>
    <property type="evidence" value="ECO:0007669"/>
    <property type="project" value="UniProtKB-KW"/>
</dbReference>
<dbReference type="EMBL" id="LATX01001426">
    <property type="protein sequence ID" value="KTB41744.1"/>
    <property type="molecule type" value="Genomic_DNA"/>
</dbReference>
<dbReference type="PANTHER" id="PTHR43695">
    <property type="entry name" value="PUTATIVE (AFU_ORTHOLOGUE AFUA_2G17250)-RELATED"/>
    <property type="match status" value="1"/>
</dbReference>
<dbReference type="PANTHER" id="PTHR43695:SF2">
    <property type="entry name" value="PUTATIVE (AFU_ORTHOLOGUE AFUA_2G17250)-RELATED"/>
    <property type="match status" value="1"/>
</dbReference>
<dbReference type="Pfam" id="PF13472">
    <property type="entry name" value="Lipase_GDSL_2"/>
    <property type="match status" value="1"/>
</dbReference>
<dbReference type="InterPro" id="IPR037459">
    <property type="entry name" value="RhgT-like"/>
</dbReference>
<feature type="signal peptide" evidence="1">
    <location>
        <begin position="1"/>
        <end position="16"/>
    </location>
</feature>
<name>A0A0W0FZL2_MONRR</name>
<comment type="caution">
    <text evidence="3">The sequence shown here is derived from an EMBL/GenBank/DDBJ whole genome shotgun (WGS) entry which is preliminary data.</text>
</comment>
<feature type="chain" id="PRO_5006902261" evidence="1">
    <location>
        <begin position="17"/>
        <end position="252"/>
    </location>
</feature>
<dbReference type="InterPro" id="IPR013830">
    <property type="entry name" value="SGNH_hydro"/>
</dbReference>
<dbReference type="InterPro" id="IPR036514">
    <property type="entry name" value="SGNH_hydro_sf"/>
</dbReference>
<keyword evidence="1" id="KW-0732">Signal</keyword>
<evidence type="ECO:0000313" key="4">
    <source>
        <dbReference type="Proteomes" id="UP000054988"/>
    </source>
</evidence>
<organism evidence="3 4">
    <name type="scientific">Moniliophthora roreri</name>
    <name type="common">Frosty pod rot fungus</name>
    <name type="synonym">Monilia roreri</name>
    <dbReference type="NCBI Taxonomy" id="221103"/>
    <lineage>
        <taxon>Eukaryota</taxon>
        <taxon>Fungi</taxon>
        <taxon>Dikarya</taxon>
        <taxon>Basidiomycota</taxon>
        <taxon>Agaricomycotina</taxon>
        <taxon>Agaricomycetes</taxon>
        <taxon>Agaricomycetidae</taxon>
        <taxon>Agaricales</taxon>
        <taxon>Marasmiineae</taxon>
        <taxon>Marasmiaceae</taxon>
        <taxon>Moniliophthora</taxon>
    </lineage>
</organism>
<dbReference type="SUPFAM" id="SSF52266">
    <property type="entry name" value="SGNH hydrolase"/>
    <property type="match status" value="1"/>
</dbReference>